<evidence type="ECO:0008006" key="4">
    <source>
        <dbReference type="Google" id="ProtNLM"/>
    </source>
</evidence>
<organism evidence="2 3">
    <name type="scientific">Dyadobacter arcticus</name>
    <dbReference type="NCBI Taxonomy" id="1078754"/>
    <lineage>
        <taxon>Bacteria</taxon>
        <taxon>Pseudomonadati</taxon>
        <taxon>Bacteroidota</taxon>
        <taxon>Cytophagia</taxon>
        <taxon>Cytophagales</taxon>
        <taxon>Spirosomataceae</taxon>
        <taxon>Dyadobacter</taxon>
    </lineage>
</organism>
<protein>
    <recommendedName>
        <fullName evidence="4">Outer membrane protein beta-barrel domain-containing protein</fullName>
    </recommendedName>
</protein>
<name>A0ABX0ULA1_9BACT</name>
<reference evidence="2 3" key="1">
    <citation type="submission" date="2020-03" db="EMBL/GenBank/DDBJ databases">
        <title>Genomic Encyclopedia of Type Strains, Phase IV (KMG-IV): sequencing the most valuable type-strain genomes for metagenomic binning, comparative biology and taxonomic classification.</title>
        <authorList>
            <person name="Goeker M."/>
        </authorList>
    </citation>
    <scope>NUCLEOTIDE SEQUENCE [LARGE SCALE GENOMIC DNA]</scope>
    <source>
        <strain evidence="2 3">DSM 102865</strain>
    </source>
</reference>
<evidence type="ECO:0000313" key="3">
    <source>
        <dbReference type="Proteomes" id="UP001179181"/>
    </source>
</evidence>
<keyword evidence="1" id="KW-0812">Transmembrane</keyword>
<dbReference type="EMBL" id="JAASQJ010000003">
    <property type="protein sequence ID" value="NIJ53793.1"/>
    <property type="molecule type" value="Genomic_DNA"/>
</dbReference>
<proteinExistence type="predicted"/>
<accession>A0ABX0ULA1</accession>
<keyword evidence="1" id="KW-1133">Transmembrane helix</keyword>
<gene>
    <name evidence="2" type="ORF">FHS68_002975</name>
</gene>
<dbReference type="Proteomes" id="UP001179181">
    <property type="component" value="Unassembled WGS sequence"/>
</dbReference>
<evidence type="ECO:0000256" key="1">
    <source>
        <dbReference type="SAM" id="Phobius"/>
    </source>
</evidence>
<dbReference type="RefSeq" id="WP_167271324.1">
    <property type="nucleotide sequence ID" value="NZ_JAASQJ010000003.1"/>
</dbReference>
<keyword evidence="3" id="KW-1185">Reference proteome</keyword>
<sequence>MKTSEDKLNEALRSALKRKFDDFGDQPNPSSYDLIRARLKQPRNYKYLLLTIALIAFFVAGVMIDQHWITTKSDVLSTKTGIKSVMQKAANLDINQAATTKNQLEENDSVKQSVSEPRTIVSSTSTKISMSSVVPALSPATLPTEQTNIVDAPEILEQAEIAALPVQISSISALQPESFKTTGLNLPAITITEALKSEPAIHTNSQKISWLLNLASLKTYQILTVPKSGDRNFQNFKFPSTFALESLGYKVSIGAEKNGFQMMLHYSTFRQRYSYEIAGDEYVVQAVGQADYKIVRPGTIMNEDNKFELLGIGLSKEVQWGGSPPRRSPQRRSPVRRSPLRQYYASAGVQYSHTLNAGPDIGWINAGFGRQFAINRTVLLNVGPYAEFSPLRLSGKGDPFFYQPYRVGISLGMKLVRP</sequence>
<feature type="transmembrane region" description="Helical" evidence="1">
    <location>
        <begin position="45"/>
        <end position="64"/>
    </location>
</feature>
<keyword evidence="1" id="KW-0472">Membrane</keyword>
<evidence type="ECO:0000313" key="2">
    <source>
        <dbReference type="EMBL" id="NIJ53793.1"/>
    </source>
</evidence>
<comment type="caution">
    <text evidence="2">The sequence shown here is derived from an EMBL/GenBank/DDBJ whole genome shotgun (WGS) entry which is preliminary data.</text>
</comment>